<reference evidence="1 2" key="1">
    <citation type="journal article" date="2012" name="J. Bacteriol.">
        <title>Complete Genome Sequence of Burkholderia sp. Strain GG4, a Betaproteobacterium That Reduces 3-Oxo-N-Acylhomoserine Lactones and Produces Different N-Acylhomoserine Lactones.</title>
        <authorList>
            <person name="Hong K.W."/>
            <person name="Koh C.L."/>
            <person name="Sam C.K."/>
            <person name="Yin W.F."/>
            <person name="Chan K.G."/>
        </authorList>
    </citation>
    <scope>NUCLEOTIDE SEQUENCE [LARGE SCALE GENOMIC DNA]</scope>
    <source>
        <strain evidence="1 2">GG4</strain>
    </source>
</reference>
<dbReference type="SUPFAM" id="SSF53756">
    <property type="entry name" value="UDP-Glycosyltransferase/glycogen phosphorylase"/>
    <property type="match status" value="1"/>
</dbReference>
<sequence>MATSTTFDIYRYKEMKAGKRKVLVCGHDQKFWYPLQSHLEATGLFEFKEDYWPGHNDHDPKKTLEMMEWADIVVAEWALGNAVFCAKHKRDGQRLVTRLHLQERNTPYPAEIDYEKMDEVVFVGQHILEECVAKFPMPKEKVRVVGNFLDSKRFQQEKMGGNEFNLGMIGIVPSRKRLDLALDTLRLLLEKDERYTLHVKGASPQSYRWLMARTAEREYYTKIFETINSSDLRHKVVFDPAGDDVQRPIVAGERVDEAVERRHVLVEPEAARRERDVTRIDPVGHADVAVGEQHLDGFPHHHGRVAREWRAQQHRAPCVAAREAAQVAERRARDDPLVDGGALEIEARRPGGRPEQRLEQVVIAGRRGVRQRRGGPHVERVARCRAPGAHPFPLLLDDGIPHGEPWYGRGVNLHYGHSGRAAGVGYVTE</sequence>
<protein>
    <submittedName>
        <fullName evidence="1">Glycosyltransferase</fullName>
    </submittedName>
</protein>
<evidence type="ECO:0000313" key="2">
    <source>
        <dbReference type="Proteomes" id="UP000032866"/>
    </source>
</evidence>
<name>A0A9W3K1P5_BURCE</name>
<dbReference type="Gene3D" id="3.40.50.2000">
    <property type="entry name" value="Glycogen Phosphorylase B"/>
    <property type="match status" value="1"/>
</dbReference>
<evidence type="ECO:0000313" key="1">
    <source>
        <dbReference type="EMBL" id="AFQ48590.1"/>
    </source>
</evidence>
<dbReference type="KEGG" id="bct:GEM_2175"/>
<gene>
    <name evidence="1" type="ORF">GEM_2175</name>
</gene>
<dbReference type="Proteomes" id="UP000032866">
    <property type="component" value="Chromosome 1"/>
</dbReference>
<accession>A0A9W3K1P5</accession>
<organism evidence="1 2">
    <name type="scientific">Burkholderia cepacia GG4</name>
    <dbReference type="NCBI Taxonomy" id="1009846"/>
    <lineage>
        <taxon>Bacteria</taxon>
        <taxon>Pseudomonadati</taxon>
        <taxon>Pseudomonadota</taxon>
        <taxon>Betaproteobacteria</taxon>
        <taxon>Burkholderiales</taxon>
        <taxon>Burkholderiaceae</taxon>
        <taxon>Burkholderia</taxon>
        <taxon>Burkholderia cepacia complex</taxon>
    </lineage>
</organism>
<dbReference type="AlphaFoldDB" id="A0A9W3K1P5"/>
<proteinExistence type="predicted"/>
<dbReference type="EMBL" id="CP003774">
    <property type="protein sequence ID" value="AFQ48590.1"/>
    <property type="molecule type" value="Genomic_DNA"/>
</dbReference>